<proteinExistence type="predicted"/>
<sequence>MCFENLRKVPGRQGCYLHRKSHHRRRSVYPAEEVPKPNGMEFGRADQRMLVHWDESDSHIAAPLHYENHLHLEQRFYYATYLDSVKGLLARKNVLLQIPRSFSLLILLLQTTKTLPRLHRLADNCRRLRCFRL</sequence>
<gene>
    <name evidence="1" type="ORF">KC19_VG119400</name>
</gene>
<organism evidence="1 2">
    <name type="scientific">Ceratodon purpureus</name>
    <name type="common">Fire moss</name>
    <name type="synonym">Dicranum purpureum</name>
    <dbReference type="NCBI Taxonomy" id="3225"/>
    <lineage>
        <taxon>Eukaryota</taxon>
        <taxon>Viridiplantae</taxon>
        <taxon>Streptophyta</taxon>
        <taxon>Embryophyta</taxon>
        <taxon>Bryophyta</taxon>
        <taxon>Bryophytina</taxon>
        <taxon>Bryopsida</taxon>
        <taxon>Dicranidae</taxon>
        <taxon>Pseudoditrichales</taxon>
        <taxon>Ditrichaceae</taxon>
        <taxon>Ceratodon</taxon>
    </lineage>
</organism>
<accession>A0A8T0HP51</accession>
<reference evidence="1" key="1">
    <citation type="submission" date="2020-06" db="EMBL/GenBank/DDBJ databases">
        <title>WGS assembly of Ceratodon purpureus strain R40.</title>
        <authorList>
            <person name="Carey S.B."/>
            <person name="Jenkins J."/>
            <person name="Shu S."/>
            <person name="Lovell J.T."/>
            <person name="Sreedasyam A."/>
            <person name="Maumus F."/>
            <person name="Tiley G.P."/>
            <person name="Fernandez-Pozo N."/>
            <person name="Barry K."/>
            <person name="Chen C."/>
            <person name="Wang M."/>
            <person name="Lipzen A."/>
            <person name="Daum C."/>
            <person name="Saski C.A."/>
            <person name="Payton A.C."/>
            <person name="Mcbreen J.C."/>
            <person name="Conrad R.E."/>
            <person name="Kollar L.M."/>
            <person name="Olsson S."/>
            <person name="Huttunen S."/>
            <person name="Landis J.B."/>
            <person name="Wickett N.J."/>
            <person name="Johnson M.G."/>
            <person name="Rensing S.A."/>
            <person name="Grimwood J."/>
            <person name="Schmutz J."/>
            <person name="Mcdaniel S.F."/>
        </authorList>
    </citation>
    <scope>NUCLEOTIDE SEQUENCE</scope>
    <source>
        <strain evidence="1">R40</strain>
    </source>
</reference>
<keyword evidence="2" id="KW-1185">Reference proteome</keyword>
<evidence type="ECO:0000313" key="2">
    <source>
        <dbReference type="Proteomes" id="UP000822688"/>
    </source>
</evidence>
<name>A0A8T0HP51_CERPU</name>
<dbReference type="Proteomes" id="UP000822688">
    <property type="component" value="Chromosome V"/>
</dbReference>
<dbReference type="AlphaFoldDB" id="A0A8T0HP51"/>
<evidence type="ECO:0000313" key="1">
    <source>
        <dbReference type="EMBL" id="KAG0572710.1"/>
    </source>
</evidence>
<dbReference type="EMBL" id="CM026426">
    <property type="protein sequence ID" value="KAG0572710.1"/>
    <property type="molecule type" value="Genomic_DNA"/>
</dbReference>
<comment type="caution">
    <text evidence="1">The sequence shown here is derived from an EMBL/GenBank/DDBJ whole genome shotgun (WGS) entry which is preliminary data.</text>
</comment>
<protein>
    <submittedName>
        <fullName evidence="1">Uncharacterized protein</fullName>
    </submittedName>
</protein>